<evidence type="ECO:0000256" key="1">
    <source>
        <dbReference type="SAM" id="MobiDB-lite"/>
    </source>
</evidence>
<dbReference type="Proteomes" id="UP000887572">
    <property type="component" value="Unplaced"/>
</dbReference>
<evidence type="ECO:0000313" key="3">
    <source>
        <dbReference type="WBParaSite" id="Gr19_v10_g836.t1"/>
    </source>
</evidence>
<feature type="region of interest" description="Disordered" evidence="1">
    <location>
        <begin position="1"/>
        <end position="33"/>
    </location>
</feature>
<evidence type="ECO:0000313" key="2">
    <source>
        <dbReference type="Proteomes" id="UP000887572"/>
    </source>
</evidence>
<dbReference type="AlphaFoldDB" id="A0A914IAD2"/>
<organism evidence="2 3">
    <name type="scientific">Globodera rostochiensis</name>
    <name type="common">Golden nematode worm</name>
    <name type="synonym">Heterodera rostochiensis</name>
    <dbReference type="NCBI Taxonomy" id="31243"/>
    <lineage>
        <taxon>Eukaryota</taxon>
        <taxon>Metazoa</taxon>
        <taxon>Ecdysozoa</taxon>
        <taxon>Nematoda</taxon>
        <taxon>Chromadorea</taxon>
        <taxon>Rhabditida</taxon>
        <taxon>Tylenchina</taxon>
        <taxon>Tylenchomorpha</taxon>
        <taxon>Tylenchoidea</taxon>
        <taxon>Heteroderidae</taxon>
        <taxon>Heteroderinae</taxon>
        <taxon>Globodera</taxon>
    </lineage>
</organism>
<reference evidence="3" key="1">
    <citation type="submission" date="2022-11" db="UniProtKB">
        <authorList>
            <consortium name="WormBaseParasite"/>
        </authorList>
    </citation>
    <scope>IDENTIFICATION</scope>
</reference>
<name>A0A914IAD2_GLORO</name>
<sequence>MQTVHADPSRGPQAEGDPMVARPGNGIASSHRPLIEGGLIEAEAKGMGWIARARTQTTHFGDDDHDDVMMMMMEDDLHLPWQSEMRSLALLAAHPFLNIFILQGEKAEIPSPGTTTDPQDDEDE</sequence>
<dbReference type="WBParaSite" id="Gr19_v10_g836.t1">
    <property type="protein sequence ID" value="Gr19_v10_g836.t1"/>
    <property type="gene ID" value="Gr19_v10_g836"/>
</dbReference>
<accession>A0A914IAD2</accession>
<protein>
    <submittedName>
        <fullName evidence="3">Uncharacterized protein</fullName>
    </submittedName>
</protein>
<proteinExistence type="predicted"/>
<keyword evidence="2" id="KW-1185">Reference proteome</keyword>